<dbReference type="AlphaFoldDB" id="A0AAE3ITP4"/>
<keyword evidence="1" id="KW-0472">Membrane</keyword>
<protein>
    <submittedName>
        <fullName evidence="2">Regulatory YrvL family protein</fullName>
    </submittedName>
</protein>
<accession>A0AAE3ITP4</accession>
<feature type="transmembrane region" description="Helical" evidence="1">
    <location>
        <begin position="20"/>
        <end position="43"/>
    </location>
</feature>
<comment type="caution">
    <text evidence="2">The sequence shown here is derived from an EMBL/GenBank/DDBJ whole genome shotgun (WGS) entry which is preliminary data.</text>
</comment>
<gene>
    <name evidence="2" type="ORF">OEV98_00020</name>
</gene>
<dbReference type="RefSeq" id="WP_263071076.1">
    <property type="nucleotide sequence ID" value="NZ_JAOUSF010000001.1"/>
</dbReference>
<evidence type="ECO:0000313" key="3">
    <source>
        <dbReference type="Proteomes" id="UP001209318"/>
    </source>
</evidence>
<evidence type="ECO:0000256" key="1">
    <source>
        <dbReference type="SAM" id="Phobius"/>
    </source>
</evidence>
<reference evidence="2" key="1">
    <citation type="submission" date="2022-10" db="EMBL/GenBank/DDBJ databases">
        <title>Description of Fervidibacillus gen. nov. in the family Fervidibacillaceae fam. nov. with two species, Fervidibacillus albus sp. nov., and Fervidibacillus halotolerans sp. nov., isolated from tidal flat sediments.</title>
        <authorList>
            <person name="Kwon K.K."/>
            <person name="Yang S.-H."/>
        </authorList>
    </citation>
    <scope>NUCLEOTIDE SEQUENCE</scope>
    <source>
        <strain evidence="2">JCM 19140</strain>
    </source>
</reference>
<dbReference type="Pfam" id="PF14184">
    <property type="entry name" value="YrvL"/>
    <property type="match status" value="1"/>
</dbReference>
<evidence type="ECO:0000313" key="2">
    <source>
        <dbReference type="EMBL" id="MCU9611940.1"/>
    </source>
</evidence>
<sequence>MANKKEGSLKSQSLPLKIFIFISLGFIGIITFAAILAVYFFGVKGLFTLTGVSYHSIFTIVKFLIYCFLFGLITDIVLLTFKVLFMLFPLQAYQIQLLLFLTNTYLSWLVVHFVDYWMINIAIDTWIEIIGAILLAAIDYIIDFNKEKMID</sequence>
<organism evidence="2 3">
    <name type="scientific">Perspicuibacillus lycopersici</name>
    <dbReference type="NCBI Taxonomy" id="1325689"/>
    <lineage>
        <taxon>Bacteria</taxon>
        <taxon>Bacillati</taxon>
        <taxon>Bacillota</taxon>
        <taxon>Bacilli</taxon>
        <taxon>Bacillales</taxon>
        <taxon>Bacillaceae</taxon>
        <taxon>Perspicuibacillus</taxon>
    </lineage>
</organism>
<keyword evidence="1" id="KW-1133">Transmembrane helix</keyword>
<keyword evidence="1" id="KW-0812">Transmembrane</keyword>
<keyword evidence="3" id="KW-1185">Reference proteome</keyword>
<name>A0AAE3ITP4_9BACI</name>
<dbReference type="Proteomes" id="UP001209318">
    <property type="component" value="Unassembled WGS sequence"/>
</dbReference>
<proteinExistence type="predicted"/>
<feature type="transmembrane region" description="Helical" evidence="1">
    <location>
        <begin position="125"/>
        <end position="142"/>
    </location>
</feature>
<dbReference type="EMBL" id="JAOUSF010000001">
    <property type="protein sequence ID" value="MCU9611940.1"/>
    <property type="molecule type" value="Genomic_DNA"/>
</dbReference>
<dbReference type="InterPro" id="IPR025912">
    <property type="entry name" value="YrvL"/>
</dbReference>
<feature type="transmembrane region" description="Helical" evidence="1">
    <location>
        <begin position="63"/>
        <end position="85"/>
    </location>
</feature>